<evidence type="ECO:0000259" key="2">
    <source>
        <dbReference type="Pfam" id="PF10088"/>
    </source>
</evidence>
<dbReference type="Proteomes" id="UP000005050">
    <property type="component" value="Unassembled WGS sequence"/>
</dbReference>
<dbReference type="AlphaFoldDB" id="H3RIA2"/>
<dbReference type="InterPro" id="IPR018760">
    <property type="entry name" value="DUF2326"/>
</dbReference>
<dbReference type="EMBL" id="AHIE01000032">
    <property type="protein sequence ID" value="EHT98864.1"/>
    <property type="molecule type" value="Genomic_DNA"/>
</dbReference>
<name>H3RIA2_PANSE</name>
<keyword evidence="7" id="KW-1185">Reference proteome</keyword>
<feature type="domain" description="DUF2326" evidence="2">
    <location>
        <begin position="438"/>
        <end position="564"/>
    </location>
</feature>
<dbReference type="PATRIC" id="fig|660596.6.peg.3989"/>
<dbReference type="GO" id="GO:0016887">
    <property type="term" value="F:ATP hydrolysis activity"/>
    <property type="evidence" value="ECO:0007669"/>
    <property type="project" value="InterPro"/>
</dbReference>
<dbReference type="Pfam" id="PF13476">
    <property type="entry name" value="AAA_23"/>
    <property type="match status" value="1"/>
</dbReference>
<reference evidence="4 7" key="3">
    <citation type="submission" date="2016-10" db="EMBL/GenBank/DDBJ databases">
        <title>Complete Genome Assembly of Pantoea stewartii subsp. stewartii DC283, a Corn Pathogen.</title>
        <authorList>
            <person name="Duong D.A."/>
            <person name="Stevens A.M."/>
            <person name="Jensen R.V."/>
        </authorList>
    </citation>
    <scope>NUCLEOTIDE SEQUENCE [LARGE SCALE GENOMIC DNA]</scope>
    <source>
        <strain evidence="4 7">DC283</strain>
    </source>
</reference>
<gene>
    <name evidence="5" type="ORF">CKS_1167</name>
    <name evidence="4" type="ORF">DSJ_02330</name>
</gene>
<evidence type="ECO:0000313" key="6">
    <source>
        <dbReference type="Proteomes" id="UP000005050"/>
    </source>
</evidence>
<keyword evidence="1" id="KW-0175">Coiled coil</keyword>
<dbReference type="Pfam" id="PF10088">
    <property type="entry name" value="DUF2326"/>
    <property type="match status" value="1"/>
</dbReference>
<dbReference type="STRING" id="660596.DSJ_02330"/>
<evidence type="ECO:0000313" key="5">
    <source>
        <dbReference type="EMBL" id="EHT98864.1"/>
    </source>
</evidence>
<dbReference type="InterPro" id="IPR038729">
    <property type="entry name" value="Rad50/SbcC_AAA"/>
</dbReference>
<feature type="domain" description="Rad50/SbcC-type AAA" evidence="3">
    <location>
        <begin position="17"/>
        <end position="235"/>
    </location>
</feature>
<organism evidence="5 6">
    <name type="scientific">Pantoea stewartii subsp. stewartii DC283</name>
    <dbReference type="NCBI Taxonomy" id="660596"/>
    <lineage>
        <taxon>Bacteria</taxon>
        <taxon>Pseudomonadati</taxon>
        <taxon>Pseudomonadota</taxon>
        <taxon>Gammaproteobacteria</taxon>
        <taxon>Enterobacterales</taxon>
        <taxon>Erwiniaceae</taxon>
        <taxon>Pantoea</taxon>
    </lineage>
</organism>
<evidence type="ECO:0000313" key="7">
    <source>
        <dbReference type="Proteomes" id="UP000192380"/>
    </source>
</evidence>
<reference evidence="5" key="2">
    <citation type="submission" date="2012-01" db="EMBL/GenBank/DDBJ databases">
        <authorList>
            <person name="Biehl B.S."/>
            <person name="Ding Y."/>
            <person name="Dugan-Rocha S.P."/>
            <person name="Gibbs R.A."/>
            <person name="Glasner J.D."/>
            <person name="Kovar C."/>
            <person name="Muzny D.M."/>
            <person name="Neeno-Eckwall E.C."/>
            <person name="Perna N.T."/>
            <person name="Qin X."/>
            <person name="von Bodman S.B."/>
            <person name="Weinstock G.M."/>
        </authorList>
    </citation>
    <scope>NUCLEOTIDE SEQUENCE</scope>
    <source>
        <strain evidence="5">DC283</strain>
    </source>
</reference>
<accession>H3RIA2</accession>
<dbReference type="EMBL" id="CP017581">
    <property type="protein sequence ID" value="ARF48315.1"/>
    <property type="molecule type" value="Genomic_DNA"/>
</dbReference>
<feature type="coiled-coil region" evidence="1">
    <location>
        <begin position="185"/>
        <end position="264"/>
    </location>
</feature>
<evidence type="ECO:0000256" key="1">
    <source>
        <dbReference type="SAM" id="Coils"/>
    </source>
</evidence>
<evidence type="ECO:0000259" key="3">
    <source>
        <dbReference type="Pfam" id="PF13476"/>
    </source>
</evidence>
<dbReference type="Gene3D" id="3.40.50.300">
    <property type="entry name" value="P-loop containing nucleotide triphosphate hydrolases"/>
    <property type="match status" value="1"/>
</dbReference>
<evidence type="ECO:0000313" key="4">
    <source>
        <dbReference type="EMBL" id="ARF48315.1"/>
    </source>
</evidence>
<proteinExistence type="predicted"/>
<dbReference type="OrthoDB" id="7888902at2"/>
<dbReference type="Proteomes" id="UP000192380">
    <property type="component" value="Chromosome"/>
</dbReference>
<sequence>MMKINKLYTKPETFTPVRFFSGINLIIGEPNPTSDKTNGVGKTLLIEFINFCLFKEYNFSRISKIPSSSYSSETTICLDIEIDGTNYTIERNIKNHNEPKIRFLNIEKNFDSIQDAIEFLTTKLFTHDITGEVPSFRSMMGPLIRDEGSEFKSIVNCFDTNIKAAANLSPHLYLFGLKISPYKEIKRLINEIDKSVKIKSKLKNDIELLSGVTISKAKAELNEINSQVEIINSEMESLDNHLSYDFIREEVSNLELSIQSLRNKKYILKSELNKIALLSGDNFINDSEVVDLYNKFKNGLGDILSKELSEVISFKKSIDNFQSKILNERKIVISEEINDIDVKLKSATSLYAEKMKAFDATGSLINLKQLILTHQRKIEEQSMLSTMLKKYKEEDDIIKHKKSEKSALVVEIDLDINRNKTTISDFQETILLMHDYVFGNKKCSFEISANDKKSIVDFTLRIDDDGSHSNEREKVFFYDISLLLTEKTFRNHPGLLIHDNIFDVDNDTLIKSLNFLAEKSSCLKDCQYILTLNSDKLSKLDKKKLKLDINEYKRISLTKKNRFLGRVYQQK</sequence>
<dbReference type="InterPro" id="IPR027417">
    <property type="entry name" value="P-loop_NTPase"/>
</dbReference>
<dbReference type="RefSeq" id="WP_006121228.1">
    <property type="nucleotide sequence ID" value="NZ_AHIE01000032.1"/>
</dbReference>
<protein>
    <submittedName>
        <fullName evidence="5">Uncharacterized protein</fullName>
    </submittedName>
</protein>
<dbReference type="GO" id="GO:0006302">
    <property type="term" value="P:double-strand break repair"/>
    <property type="evidence" value="ECO:0007669"/>
    <property type="project" value="InterPro"/>
</dbReference>
<reference evidence="5 6" key="1">
    <citation type="journal article" date="2012" name="Mol. Microbiol.">
        <title>The genetic and structural basis of two distinct terminal side branch residues in stewartan and amylovoran exopolysaccharides and their potential role in host adaptation.</title>
        <authorList>
            <person name="Wang X."/>
            <person name="Yang F."/>
            <person name="von Bodman S.B."/>
        </authorList>
    </citation>
    <scope>NUCLEOTIDE SEQUENCE [LARGE SCALE GENOMIC DNA]</scope>
    <source>
        <strain evidence="5 6">DC283</strain>
    </source>
</reference>
<dbReference type="KEGG" id="pstw:DSJ_02330"/>